<gene>
    <name evidence="1" type="ORF">HYC85_016362</name>
</gene>
<dbReference type="EMBL" id="JACBKZ010000007">
    <property type="protein sequence ID" value="KAF5946134.1"/>
    <property type="molecule type" value="Genomic_DNA"/>
</dbReference>
<proteinExistence type="predicted"/>
<name>A0A7J7H2U0_CAMSI</name>
<accession>A0A7J7H2U0</accession>
<reference evidence="1 2" key="2">
    <citation type="submission" date="2020-07" db="EMBL/GenBank/DDBJ databases">
        <title>Genome assembly of wild tea tree DASZ reveals pedigree and selection history of tea varieties.</title>
        <authorList>
            <person name="Zhang W."/>
        </authorList>
    </citation>
    <scope>NUCLEOTIDE SEQUENCE [LARGE SCALE GENOMIC DNA]</scope>
    <source>
        <strain evidence="2">cv. G240</strain>
        <tissue evidence="1">Leaf</tissue>
    </source>
</reference>
<sequence>MADFEMPRVRLRIHGFEVSKLGYDCMGLSGAYNSLVSDEDGIAIIKYAFNIYGVDHSNEILVGKLTAVEGKQCMAWNFQANVSMTTLPIMQWTQASMTLDPRASIMHFDA</sequence>
<evidence type="ECO:0000313" key="1">
    <source>
        <dbReference type="EMBL" id="KAF5946134.1"/>
    </source>
</evidence>
<protein>
    <submittedName>
        <fullName evidence="1">Uncharacterized protein</fullName>
    </submittedName>
</protein>
<organism evidence="1 2">
    <name type="scientific">Camellia sinensis</name>
    <name type="common">Tea plant</name>
    <name type="synonym">Thea sinensis</name>
    <dbReference type="NCBI Taxonomy" id="4442"/>
    <lineage>
        <taxon>Eukaryota</taxon>
        <taxon>Viridiplantae</taxon>
        <taxon>Streptophyta</taxon>
        <taxon>Embryophyta</taxon>
        <taxon>Tracheophyta</taxon>
        <taxon>Spermatophyta</taxon>
        <taxon>Magnoliopsida</taxon>
        <taxon>eudicotyledons</taxon>
        <taxon>Gunneridae</taxon>
        <taxon>Pentapetalae</taxon>
        <taxon>asterids</taxon>
        <taxon>Ericales</taxon>
        <taxon>Theaceae</taxon>
        <taxon>Camellia</taxon>
    </lineage>
</organism>
<evidence type="ECO:0000313" key="2">
    <source>
        <dbReference type="Proteomes" id="UP000593564"/>
    </source>
</evidence>
<comment type="caution">
    <text evidence="1">The sequence shown here is derived from an EMBL/GenBank/DDBJ whole genome shotgun (WGS) entry which is preliminary data.</text>
</comment>
<dbReference type="AlphaFoldDB" id="A0A7J7H2U0"/>
<dbReference type="Proteomes" id="UP000593564">
    <property type="component" value="Unassembled WGS sequence"/>
</dbReference>
<keyword evidence="2" id="KW-1185">Reference proteome</keyword>
<reference evidence="2" key="1">
    <citation type="journal article" date="2020" name="Nat. Commun.">
        <title>Genome assembly of wild tea tree DASZ reveals pedigree and selection history of tea varieties.</title>
        <authorList>
            <person name="Zhang W."/>
            <person name="Zhang Y."/>
            <person name="Qiu H."/>
            <person name="Guo Y."/>
            <person name="Wan H."/>
            <person name="Zhang X."/>
            <person name="Scossa F."/>
            <person name="Alseekh S."/>
            <person name="Zhang Q."/>
            <person name="Wang P."/>
            <person name="Xu L."/>
            <person name="Schmidt M.H."/>
            <person name="Jia X."/>
            <person name="Li D."/>
            <person name="Zhu A."/>
            <person name="Guo F."/>
            <person name="Chen W."/>
            <person name="Ni D."/>
            <person name="Usadel B."/>
            <person name="Fernie A.R."/>
            <person name="Wen W."/>
        </authorList>
    </citation>
    <scope>NUCLEOTIDE SEQUENCE [LARGE SCALE GENOMIC DNA]</scope>
    <source>
        <strain evidence="2">cv. G240</strain>
    </source>
</reference>